<dbReference type="Proteomes" id="UP001189122">
    <property type="component" value="Unassembled WGS sequence"/>
</dbReference>
<organism evidence="2 4">
    <name type="scientific">Spirodela intermedia</name>
    <name type="common">Intermediate duckweed</name>
    <dbReference type="NCBI Taxonomy" id="51605"/>
    <lineage>
        <taxon>Eukaryota</taxon>
        <taxon>Viridiplantae</taxon>
        <taxon>Streptophyta</taxon>
        <taxon>Embryophyta</taxon>
        <taxon>Tracheophyta</taxon>
        <taxon>Spermatophyta</taxon>
        <taxon>Magnoliopsida</taxon>
        <taxon>Liliopsida</taxon>
        <taxon>Araceae</taxon>
        <taxon>Lemnoideae</taxon>
        <taxon>Spirodela</taxon>
    </lineage>
</organism>
<evidence type="ECO:0000313" key="3">
    <source>
        <dbReference type="EMBL" id="CAA6674531.1"/>
    </source>
</evidence>
<feature type="compositionally biased region" description="Low complexity" evidence="1">
    <location>
        <begin position="66"/>
        <end position="80"/>
    </location>
</feature>
<dbReference type="EMBL" id="CACRZD030000119">
    <property type="protein sequence ID" value="CAA6674531.1"/>
    <property type="molecule type" value="Genomic_DNA"/>
</dbReference>
<evidence type="ECO:0000313" key="2">
    <source>
        <dbReference type="EMBL" id="CAA6674066.1"/>
    </source>
</evidence>
<dbReference type="EMBL" id="CACRZD030000074">
    <property type="protein sequence ID" value="CAA6674066.1"/>
    <property type="molecule type" value="Genomic_DNA"/>
</dbReference>
<evidence type="ECO:0000313" key="4">
    <source>
        <dbReference type="Proteomes" id="UP001189122"/>
    </source>
</evidence>
<evidence type="ECO:0000256" key="1">
    <source>
        <dbReference type="SAM" id="MobiDB-lite"/>
    </source>
</evidence>
<sequence>MRRRCTGILSVRRIVVQCPRPRRLSLDKDDRKNGDFAAVTRRRGAGWRWARVRELHPQVRAARGGSSSHLHSSSSDNDDNTLSIATTIAILSSFEFNVLVSARV</sequence>
<protein>
    <submittedName>
        <fullName evidence="2">Uncharacterized protein</fullName>
    </submittedName>
</protein>
<reference evidence="2 4" key="1">
    <citation type="submission" date="2019-12" db="EMBL/GenBank/DDBJ databases">
        <authorList>
            <person name="Scholz U."/>
            <person name="Mascher M."/>
            <person name="Fiebig A."/>
        </authorList>
    </citation>
    <scope>NUCLEOTIDE SEQUENCE [LARGE SCALE GENOMIC DNA]</scope>
</reference>
<keyword evidence="4" id="KW-1185">Reference proteome</keyword>
<accession>A0ABN7E990</accession>
<comment type="caution">
    <text evidence="2">The sequence shown here is derived from an EMBL/GenBank/DDBJ whole genome shotgun (WGS) entry which is preliminary data.</text>
</comment>
<gene>
    <name evidence="2" type="ORF">SI7747_UN020424</name>
    <name evidence="3" type="ORF">SI7747_UN020889</name>
</gene>
<feature type="region of interest" description="Disordered" evidence="1">
    <location>
        <begin position="60"/>
        <end position="80"/>
    </location>
</feature>
<name>A0ABN7E990_SPIIN</name>
<proteinExistence type="predicted"/>